<dbReference type="WBParaSite" id="nRc.2.0.1.t04269-RA">
    <property type="protein sequence ID" value="nRc.2.0.1.t04269-RA"/>
    <property type="gene ID" value="nRc.2.0.1.g04269"/>
</dbReference>
<protein>
    <submittedName>
        <fullName evidence="3">Uncharacterized protein</fullName>
    </submittedName>
</protein>
<organism evidence="2 3">
    <name type="scientific">Romanomermis culicivorax</name>
    <name type="common">Nematode worm</name>
    <dbReference type="NCBI Taxonomy" id="13658"/>
    <lineage>
        <taxon>Eukaryota</taxon>
        <taxon>Metazoa</taxon>
        <taxon>Ecdysozoa</taxon>
        <taxon>Nematoda</taxon>
        <taxon>Enoplea</taxon>
        <taxon>Dorylaimia</taxon>
        <taxon>Mermithida</taxon>
        <taxon>Mermithoidea</taxon>
        <taxon>Mermithidae</taxon>
        <taxon>Romanomermis</taxon>
    </lineage>
</organism>
<feature type="region of interest" description="Disordered" evidence="1">
    <location>
        <begin position="1"/>
        <end position="21"/>
    </location>
</feature>
<accession>A0A915HRA4</accession>
<evidence type="ECO:0000313" key="2">
    <source>
        <dbReference type="Proteomes" id="UP000887565"/>
    </source>
</evidence>
<evidence type="ECO:0000313" key="3">
    <source>
        <dbReference type="WBParaSite" id="nRc.2.0.1.t04269-RA"/>
    </source>
</evidence>
<sequence>MGQKTEKIGSLDGKSPGAETTVATEETIHAIQALVNEDSVGMLKFELACKILTLGANWPVE</sequence>
<name>A0A915HRA4_ROMCU</name>
<proteinExistence type="predicted"/>
<keyword evidence="2" id="KW-1185">Reference proteome</keyword>
<evidence type="ECO:0000256" key="1">
    <source>
        <dbReference type="SAM" id="MobiDB-lite"/>
    </source>
</evidence>
<dbReference type="AlphaFoldDB" id="A0A915HRA4"/>
<reference evidence="3" key="1">
    <citation type="submission" date="2022-11" db="UniProtKB">
        <authorList>
            <consortium name="WormBaseParasite"/>
        </authorList>
    </citation>
    <scope>IDENTIFICATION</scope>
</reference>
<dbReference type="Proteomes" id="UP000887565">
    <property type="component" value="Unplaced"/>
</dbReference>